<accession>A0A7J9JCY6</accession>
<evidence type="ECO:0000313" key="1">
    <source>
        <dbReference type="EMBL" id="MBA0832286.1"/>
    </source>
</evidence>
<sequence>TKAALTYQEAALTYQEAAPREELPFKRKSIGQPTTVKMDAFYSIVICLRPIDDTLWIKFYPV</sequence>
<protein>
    <submittedName>
        <fullName evidence="1">Uncharacterized protein</fullName>
    </submittedName>
</protein>
<organism evidence="1 2">
    <name type="scientific">Gossypium armourianum</name>
    <dbReference type="NCBI Taxonomy" id="34283"/>
    <lineage>
        <taxon>Eukaryota</taxon>
        <taxon>Viridiplantae</taxon>
        <taxon>Streptophyta</taxon>
        <taxon>Embryophyta</taxon>
        <taxon>Tracheophyta</taxon>
        <taxon>Spermatophyta</taxon>
        <taxon>Magnoliopsida</taxon>
        <taxon>eudicotyledons</taxon>
        <taxon>Gunneridae</taxon>
        <taxon>Pentapetalae</taxon>
        <taxon>rosids</taxon>
        <taxon>malvids</taxon>
        <taxon>Malvales</taxon>
        <taxon>Malvaceae</taxon>
        <taxon>Malvoideae</taxon>
        <taxon>Gossypium</taxon>
    </lineage>
</organism>
<dbReference type="Proteomes" id="UP000593575">
    <property type="component" value="Unassembled WGS sequence"/>
</dbReference>
<keyword evidence="2" id="KW-1185">Reference proteome</keyword>
<reference evidence="1 2" key="1">
    <citation type="journal article" date="2019" name="Genome Biol. Evol.">
        <title>Insights into the evolution of the New World diploid cottons (Gossypium, subgenus Houzingenia) based on genome sequencing.</title>
        <authorList>
            <person name="Grover C.E."/>
            <person name="Arick M.A. 2nd"/>
            <person name="Thrash A."/>
            <person name="Conover J.L."/>
            <person name="Sanders W.S."/>
            <person name="Peterson D.G."/>
            <person name="Frelichowski J.E."/>
            <person name="Scheffler J.A."/>
            <person name="Scheffler B.E."/>
            <person name="Wendel J.F."/>
        </authorList>
    </citation>
    <scope>NUCLEOTIDE SEQUENCE [LARGE SCALE GENOMIC DNA]</scope>
    <source>
        <strain evidence="1">6</strain>
        <tissue evidence="1">Leaf</tissue>
    </source>
</reference>
<comment type="caution">
    <text evidence="1">The sequence shown here is derived from an EMBL/GenBank/DDBJ whole genome shotgun (WGS) entry which is preliminary data.</text>
</comment>
<feature type="non-terminal residue" evidence="1">
    <location>
        <position position="62"/>
    </location>
</feature>
<evidence type="ECO:0000313" key="2">
    <source>
        <dbReference type="Proteomes" id="UP000593575"/>
    </source>
</evidence>
<gene>
    <name evidence="1" type="ORF">Goarm_016686</name>
</gene>
<dbReference type="EMBL" id="JABFAE010000007">
    <property type="protein sequence ID" value="MBA0832286.1"/>
    <property type="molecule type" value="Genomic_DNA"/>
</dbReference>
<proteinExistence type="predicted"/>
<feature type="non-terminal residue" evidence="1">
    <location>
        <position position="1"/>
    </location>
</feature>
<dbReference type="AlphaFoldDB" id="A0A7J9JCY6"/>
<name>A0A7J9JCY6_9ROSI</name>